<dbReference type="EMBL" id="CP036261">
    <property type="protein sequence ID" value="QDS86175.1"/>
    <property type="molecule type" value="Genomic_DNA"/>
</dbReference>
<dbReference type="Proteomes" id="UP000319557">
    <property type="component" value="Chromosome"/>
</dbReference>
<proteinExistence type="predicted"/>
<dbReference type="AlphaFoldDB" id="A0A517LU74"/>
<sequence>MAELTPAEKTDIAKLVAAEIGPMVAQAVADLHRPKSREEMAKFLGVGLSTFDKHAKHLPTICVGGRRLFDPSKVMEVFAK</sequence>
<organism evidence="1 2">
    <name type="scientific">Rosistilla ulvae</name>
    <dbReference type="NCBI Taxonomy" id="1930277"/>
    <lineage>
        <taxon>Bacteria</taxon>
        <taxon>Pseudomonadati</taxon>
        <taxon>Planctomycetota</taxon>
        <taxon>Planctomycetia</taxon>
        <taxon>Pirellulales</taxon>
        <taxon>Pirellulaceae</taxon>
        <taxon>Rosistilla</taxon>
    </lineage>
</organism>
<dbReference type="KEGG" id="ruv:EC9_03340"/>
<gene>
    <name evidence="1" type="ORF">EC9_03340</name>
</gene>
<dbReference type="RefSeq" id="WP_145341788.1">
    <property type="nucleotide sequence ID" value="NZ_CP036261.1"/>
</dbReference>
<name>A0A517LU74_9BACT</name>
<protein>
    <submittedName>
        <fullName evidence="1">Uncharacterized protein</fullName>
    </submittedName>
</protein>
<evidence type="ECO:0000313" key="1">
    <source>
        <dbReference type="EMBL" id="QDS86175.1"/>
    </source>
</evidence>
<accession>A0A517LU74</accession>
<evidence type="ECO:0000313" key="2">
    <source>
        <dbReference type="Proteomes" id="UP000319557"/>
    </source>
</evidence>
<reference evidence="1 2" key="1">
    <citation type="submission" date="2019-02" db="EMBL/GenBank/DDBJ databases">
        <title>Deep-cultivation of Planctomycetes and their phenomic and genomic characterization uncovers novel biology.</title>
        <authorList>
            <person name="Wiegand S."/>
            <person name="Jogler M."/>
            <person name="Boedeker C."/>
            <person name="Pinto D."/>
            <person name="Vollmers J."/>
            <person name="Rivas-Marin E."/>
            <person name="Kohn T."/>
            <person name="Peeters S.H."/>
            <person name="Heuer A."/>
            <person name="Rast P."/>
            <person name="Oberbeckmann S."/>
            <person name="Bunk B."/>
            <person name="Jeske O."/>
            <person name="Meyerdierks A."/>
            <person name="Storesund J.E."/>
            <person name="Kallscheuer N."/>
            <person name="Luecker S."/>
            <person name="Lage O.M."/>
            <person name="Pohl T."/>
            <person name="Merkel B.J."/>
            <person name="Hornburger P."/>
            <person name="Mueller R.-W."/>
            <person name="Bruemmer F."/>
            <person name="Labrenz M."/>
            <person name="Spormann A.M."/>
            <person name="Op den Camp H."/>
            <person name="Overmann J."/>
            <person name="Amann R."/>
            <person name="Jetten M.S.M."/>
            <person name="Mascher T."/>
            <person name="Medema M.H."/>
            <person name="Devos D.P."/>
            <person name="Kaster A.-K."/>
            <person name="Ovreas L."/>
            <person name="Rohde M."/>
            <person name="Galperin M.Y."/>
            <person name="Jogler C."/>
        </authorList>
    </citation>
    <scope>NUCLEOTIDE SEQUENCE [LARGE SCALE GENOMIC DNA]</scope>
    <source>
        <strain evidence="1 2">EC9</strain>
    </source>
</reference>
<keyword evidence="2" id="KW-1185">Reference proteome</keyword>